<comment type="similarity">
    <text evidence="1">Belongs to the universal stress protein A family.</text>
</comment>
<dbReference type="RefSeq" id="WP_380869303.1">
    <property type="nucleotide sequence ID" value="NZ_JBHUMA010000006.1"/>
</dbReference>
<reference evidence="4" key="1">
    <citation type="journal article" date="2019" name="Int. J. Syst. Evol. Microbiol.">
        <title>The Global Catalogue of Microorganisms (GCM) 10K type strain sequencing project: providing services to taxonomists for standard genome sequencing and annotation.</title>
        <authorList>
            <consortium name="The Broad Institute Genomics Platform"/>
            <consortium name="The Broad Institute Genome Sequencing Center for Infectious Disease"/>
            <person name="Wu L."/>
            <person name="Ma J."/>
        </authorList>
    </citation>
    <scope>NUCLEOTIDE SEQUENCE [LARGE SCALE GENOMIC DNA]</scope>
    <source>
        <strain evidence="4">KCTC 42248</strain>
    </source>
</reference>
<accession>A0ABW5NLP8</accession>
<dbReference type="Proteomes" id="UP001597393">
    <property type="component" value="Unassembled WGS sequence"/>
</dbReference>
<dbReference type="SUPFAM" id="SSF52402">
    <property type="entry name" value="Adenine nucleotide alpha hydrolases-like"/>
    <property type="match status" value="2"/>
</dbReference>
<dbReference type="Gene3D" id="3.40.50.620">
    <property type="entry name" value="HUPs"/>
    <property type="match status" value="2"/>
</dbReference>
<dbReference type="Pfam" id="PF00582">
    <property type="entry name" value="Usp"/>
    <property type="match status" value="1"/>
</dbReference>
<dbReference type="CDD" id="cd00293">
    <property type="entry name" value="USP-like"/>
    <property type="match status" value="1"/>
</dbReference>
<dbReference type="PRINTS" id="PR01438">
    <property type="entry name" value="UNVRSLSTRESS"/>
</dbReference>
<name>A0ABW5NLP8_9SPHI</name>
<sequence length="281" mass="31950">MRTILFPTDFSELADNAFIYAIHLAKSVGAKLKVLHSYMSPVFASIHPGQPEMLGEMYANLESSEYETFRSNTPHLKEIAVREGFPEDQISFLFEEGPVSSVVREITQHEKIHLIVMGTHGQSGFLDRIIGSNTVSVINAVKTPIIAVPPHARFRGISKVLFTTLFRESDRTPLREALIMAKEVGAETTCAHVATQSDLTNLGRQMDQWSTDFDRYDVNFQLLDKIESVEHTITHYILDNNIDMLAVVKRNRGFFDRLFRDSTTHNLTFHTKVPILVYHEE</sequence>
<evidence type="ECO:0000256" key="1">
    <source>
        <dbReference type="ARBA" id="ARBA00008791"/>
    </source>
</evidence>
<organism evidence="3 4">
    <name type="scientific">Sphingobacterium corticis</name>
    <dbReference type="NCBI Taxonomy" id="1812823"/>
    <lineage>
        <taxon>Bacteria</taxon>
        <taxon>Pseudomonadati</taxon>
        <taxon>Bacteroidota</taxon>
        <taxon>Sphingobacteriia</taxon>
        <taxon>Sphingobacteriales</taxon>
        <taxon>Sphingobacteriaceae</taxon>
        <taxon>Sphingobacterium</taxon>
    </lineage>
</organism>
<comment type="caution">
    <text evidence="3">The sequence shown here is derived from an EMBL/GenBank/DDBJ whole genome shotgun (WGS) entry which is preliminary data.</text>
</comment>
<dbReference type="PANTHER" id="PTHR46268:SF6">
    <property type="entry name" value="UNIVERSAL STRESS PROTEIN UP12"/>
    <property type="match status" value="1"/>
</dbReference>
<evidence type="ECO:0000313" key="3">
    <source>
        <dbReference type="EMBL" id="MFD2599177.1"/>
    </source>
</evidence>
<keyword evidence="4" id="KW-1185">Reference proteome</keyword>
<evidence type="ECO:0000259" key="2">
    <source>
        <dbReference type="Pfam" id="PF00582"/>
    </source>
</evidence>
<protein>
    <submittedName>
        <fullName evidence="3">Universal stress protein</fullName>
    </submittedName>
</protein>
<dbReference type="InterPro" id="IPR006015">
    <property type="entry name" value="Universal_stress_UspA"/>
</dbReference>
<gene>
    <name evidence="3" type="ORF">ACFSQ3_09450</name>
</gene>
<feature type="domain" description="UspA" evidence="2">
    <location>
        <begin position="1"/>
        <end position="149"/>
    </location>
</feature>
<dbReference type="InterPro" id="IPR014729">
    <property type="entry name" value="Rossmann-like_a/b/a_fold"/>
</dbReference>
<dbReference type="EMBL" id="JBHUMA010000006">
    <property type="protein sequence ID" value="MFD2599177.1"/>
    <property type="molecule type" value="Genomic_DNA"/>
</dbReference>
<proteinExistence type="inferred from homology"/>
<dbReference type="PANTHER" id="PTHR46268">
    <property type="entry name" value="STRESS RESPONSE PROTEIN NHAX"/>
    <property type="match status" value="1"/>
</dbReference>
<dbReference type="InterPro" id="IPR006016">
    <property type="entry name" value="UspA"/>
</dbReference>
<evidence type="ECO:0000313" key="4">
    <source>
        <dbReference type="Proteomes" id="UP001597393"/>
    </source>
</evidence>